<dbReference type="InterPro" id="IPR043129">
    <property type="entry name" value="ATPase_NBD"/>
</dbReference>
<dbReference type="GO" id="GO:0015937">
    <property type="term" value="P:coenzyme A biosynthetic process"/>
    <property type="evidence" value="ECO:0007669"/>
    <property type="project" value="UniProtKB-KW"/>
</dbReference>
<dbReference type="FunCoup" id="L2GRM3">
    <property type="interactions" value="139"/>
</dbReference>
<keyword evidence="9" id="KW-1185">Reference proteome</keyword>
<reference evidence="9" key="1">
    <citation type="submission" date="2011-03" db="EMBL/GenBank/DDBJ databases">
        <title>The genome sequence of Vavraia culicis strain floridensis.</title>
        <authorList>
            <consortium name="The Broad Institute Genome Sequencing Platform"/>
            <person name="Cuomo C."/>
            <person name="Becnel J."/>
            <person name="Sanscrainte N."/>
            <person name="Young S.K."/>
            <person name="Zeng Q."/>
            <person name="Gargeya S."/>
            <person name="Fitzgerald M."/>
            <person name="Haas B."/>
            <person name="Abouelleil A."/>
            <person name="Alvarado L."/>
            <person name="Arachchi H.M."/>
            <person name="Berlin A."/>
            <person name="Chapman S.B."/>
            <person name="Gearin G."/>
            <person name="Goldberg J."/>
            <person name="Griggs A."/>
            <person name="Gujja S."/>
            <person name="Hansen M."/>
            <person name="Heiman D."/>
            <person name="Howarth C."/>
            <person name="Larimer J."/>
            <person name="Lui A."/>
            <person name="MacDonald P.J.P."/>
            <person name="McCowen C."/>
            <person name="Montmayeur A."/>
            <person name="Murphy C."/>
            <person name="Neiman D."/>
            <person name="Pearson M."/>
            <person name="Priest M."/>
            <person name="Roberts A."/>
            <person name="Saif S."/>
            <person name="Shea T."/>
            <person name="Sisk P."/>
            <person name="Stolte C."/>
            <person name="Sykes S."/>
            <person name="Wortman J."/>
            <person name="Nusbaum C."/>
            <person name="Birren B."/>
        </authorList>
    </citation>
    <scope>NUCLEOTIDE SEQUENCE [LARGE SCALE GENOMIC DNA]</scope>
    <source>
        <strain evidence="9">floridensis</strain>
    </source>
</reference>
<dbReference type="SUPFAM" id="SSF53067">
    <property type="entry name" value="Actin-like ATPase domain"/>
    <property type="match status" value="2"/>
</dbReference>
<name>L2GRM3_VAVCU</name>
<dbReference type="InterPro" id="IPR011602">
    <property type="entry name" value="Type_II_PanK_bac"/>
</dbReference>
<evidence type="ECO:0000256" key="1">
    <source>
        <dbReference type="ARBA" id="ARBA00022490"/>
    </source>
</evidence>
<dbReference type="Gene3D" id="3.30.420.40">
    <property type="match status" value="2"/>
</dbReference>
<dbReference type="GO" id="GO:0004594">
    <property type="term" value="F:pantothenate kinase activity"/>
    <property type="evidence" value="ECO:0007669"/>
    <property type="project" value="EnsemblFungi"/>
</dbReference>
<keyword evidence="3" id="KW-0547">Nucleotide-binding</keyword>
<dbReference type="Proteomes" id="UP000011081">
    <property type="component" value="Unassembled WGS sequence"/>
</dbReference>
<dbReference type="EMBL" id="GL877470">
    <property type="protein sequence ID" value="ELA46027.1"/>
    <property type="molecule type" value="Genomic_DNA"/>
</dbReference>
<proteinExistence type="predicted"/>
<protein>
    <submittedName>
        <fullName evidence="8">Pantothenate kinase</fullName>
    </submittedName>
</protein>
<evidence type="ECO:0000256" key="2">
    <source>
        <dbReference type="ARBA" id="ARBA00022679"/>
    </source>
</evidence>
<dbReference type="OMA" id="ANRGDHR"/>
<keyword evidence="2" id="KW-0808">Transferase</keyword>
<evidence type="ECO:0000256" key="5">
    <source>
        <dbReference type="ARBA" id="ARBA00022840"/>
    </source>
</evidence>
<feature type="chain" id="PRO_5003959957" evidence="7">
    <location>
        <begin position="19"/>
        <end position="305"/>
    </location>
</feature>
<dbReference type="PANTHER" id="PTHR12280">
    <property type="entry name" value="PANTOTHENATE KINASE"/>
    <property type="match status" value="1"/>
</dbReference>
<evidence type="ECO:0000313" key="8">
    <source>
        <dbReference type="EMBL" id="ELA46027.1"/>
    </source>
</evidence>
<dbReference type="STRING" id="948595.L2GRM3"/>
<dbReference type="InterPro" id="IPR004567">
    <property type="entry name" value="Type_II_PanK"/>
</dbReference>
<dbReference type="GO" id="GO:0005829">
    <property type="term" value="C:cytosol"/>
    <property type="evidence" value="ECO:0007669"/>
    <property type="project" value="TreeGrafter"/>
</dbReference>
<dbReference type="PIRSF" id="PIRSF036940">
    <property type="entry name" value="PanK_bac_aCoA"/>
    <property type="match status" value="1"/>
</dbReference>
<dbReference type="PANTHER" id="PTHR12280:SF20">
    <property type="entry name" value="4'-PHOSPHOPANTETHEINE PHOSPHATASE"/>
    <property type="match status" value="1"/>
</dbReference>
<gene>
    <name evidence="8" type="ORF">VCUG_02482</name>
</gene>
<evidence type="ECO:0000313" key="9">
    <source>
        <dbReference type="Proteomes" id="UP000011081"/>
    </source>
</evidence>
<dbReference type="GO" id="GO:0005524">
    <property type="term" value="F:ATP binding"/>
    <property type="evidence" value="ECO:0007669"/>
    <property type="project" value="UniProtKB-KW"/>
</dbReference>
<keyword evidence="1" id="KW-0963">Cytoplasm</keyword>
<evidence type="ECO:0000256" key="3">
    <source>
        <dbReference type="ARBA" id="ARBA00022741"/>
    </source>
</evidence>
<dbReference type="GeneID" id="19880344"/>
<dbReference type="AlphaFoldDB" id="L2GRM3"/>
<dbReference type="OrthoDB" id="498611at2759"/>
<dbReference type="InParanoid" id="L2GRM3"/>
<dbReference type="GO" id="GO:0008204">
    <property type="term" value="P:ergosterol metabolic process"/>
    <property type="evidence" value="ECO:0007669"/>
    <property type="project" value="EnsemblFungi"/>
</dbReference>
<dbReference type="RefSeq" id="XP_008075490.1">
    <property type="nucleotide sequence ID" value="XM_008077299.1"/>
</dbReference>
<evidence type="ECO:0000256" key="4">
    <source>
        <dbReference type="ARBA" id="ARBA00022777"/>
    </source>
</evidence>
<organism evidence="8 9">
    <name type="scientific">Vavraia culicis (isolate floridensis)</name>
    <name type="common">Microsporidian parasite</name>
    <dbReference type="NCBI Taxonomy" id="948595"/>
    <lineage>
        <taxon>Eukaryota</taxon>
        <taxon>Fungi</taxon>
        <taxon>Fungi incertae sedis</taxon>
        <taxon>Microsporidia</taxon>
        <taxon>Pleistophoridae</taxon>
        <taxon>Vavraia</taxon>
    </lineage>
</organism>
<sequence length="305" mass="33854">MSFFFFATVVFSTISMIGIDFGGSLIKCVEIVGNETKFTVMKIKDVVELSNMLKQKSGAKLMLTGGGSYKHNFLPHENILPEMEALYLGYQYILEHDIQQFYTYNPISMNKNKVARTNECILVNIGSGISIIRLTQNNFARLGGTTIGGGTFAGLGWLICKEENIDKMFDMASLGNNFGVDLSINDIYGNCDTRNLLGLSNNLVASSFGKVSLSSDIEFSKYDILSSLLSLIVNNVCLMAISHAEKQNMARIVFSGCFSLQDVVQKRIVYCFHALRKTSIEPVFIEHAGHLGAFGCINWIMHNNR</sequence>
<accession>L2GRM3</accession>
<evidence type="ECO:0000256" key="7">
    <source>
        <dbReference type="SAM" id="SignalP"/>
    </source>
</evidence>
<keyword evidence="4 8" id="KW-0418">Kinase</keyword>
<feature type="signal peptide" evidence="7">
    <location>
        <begin position="1"/>
        <end position="18"/>
    </location>
</feature>
<dbReference type="HOGENOM" id="CLU_912724_0_0_1"/>
<dbReference type="Pfam" id="PF03630">
    <property type="entry name" value="Fumble"/>
    <property type="match status" value="1"/>
</dbReference>
<keyword evidence="6" id="KW-0173">Coenzyme A biosynthesis</keyword>
<keyword evidence="5" id="KW-0067">ATP-binding</keyword>
<dbReference type="VEuPathDB" id="MicrosporidiaDB:VCUG_02482"/>
<evidence type="ECO:0000256" key="6">
    <source>
        <dbReference type="ARBA" id="ARBA00022993"/>
    </source>
</evidence>
<keyword evidence="7" id="KW-0732">Signal</keyword>